<keyword evidence="7" id="KW-0472">Membrane</keyword>
<evidence type="ECO:0000256" key="5">
    <source>
        <dbReference type="ARBA" id="ARBA00022741"/>
    </source>
</evidence>
<feature type="domain" description="ABC transporter" evidence="8">
    <location>
        <begin position="275"/>
        <end position="525"/>
    </location>
</feature>
<dbReference type="GO" id="GO:0055085">
    <property type="term" value="P:transmembrane transport"/>
    <property type="evidence" value="ECO:0007669"/>
    <property type="project" value="UniProtKB-ARBA"/>
</dbReference>
<dbReference type="FunFam" id="3.40.50.300:FF:000016">
    <property type="entry name" value="Oligopeptide ABC transporter ATP-binding component"/>
    <property type="match status" value="2"/>
</dbReference>
<dbReference type="PROSITE" id="PS50893">
    <property type="entry name" value="ABC_TRANSPORTER_2"/>
    <property type="match status" value="2"/>
</dbReference>
<dbReference type="InterPro" id="IPR013563">
    <property type="entry name" value="Oligopep_ABC_C"/>
</dbReference>
<dbReference type="Pfam" id="PF00005">
    <property type="entry name" value="ABC_tran"/>
    <property type="match status" value="2"/>
</dbReference>
<dbReference type="InterPro" id="IPR003593">
    <property type="entry name" value="AAA+_ATPase"/>
</dbReference>
<keyword evidence="3" id="KW-0813">Transport</keyword>
<evidence type="ECO:0000313" key="10">
    <source>
        <dbReference type="Proteomes" id="UP000251558"/>
    </source>
</evidence>
<dbReference type="Gene3D" id="3.40.50.300">
    <property type="entry name" value="P-loop containing nucleotide triphosphate hydrolases"/>
    <property type="match status" value="2"/>
</dbReference>
<evidence type="ECO:0000313" key="9">
    <source>
        <dbReference type="EMBL" id="RAZ93152.1"/>
    </source>
</evidence>
<keyword evidence="4" id="KW-1003">Cell membrane</keyword>
<dbReference type="PANTHER" id="PTHR43297:SF2">
    <property type="entry name" value="DIPEPTIDE TRANSPORT ATP-BINDING PROTEIN DPPD"/>
    <property type="match status" value="1"/>
</dbReference>
<sequence>MASETILSVKDLRVRFQTLDGAVDAVKGININVKAGETVAVVGESGSGKSQTMMAAMNLLSSNGEATGHVDYRGRNLLTMPKSELNKVRGRKISMIFQEPMTSLDPLYTIGNQLMEPIRRHRGLSGPAAREEALKLLRLVHIPDPERRMKSYPHEMSGGQRQRVMIAMALANDPDILIADEPTTALDVTIQAQILMLLAELQRKLGMAIVFITHDLGIVRRFADRVYVMRQGEVVEEGEAEALFANPQHAYTKMLLAAEPTGTKAPPPANAPVLLEGRNVEVVFKIGGGFLGGEPLMLRAVDKISIRLKRNQTIGIVGESGSGKSTLGRALLRLLPSDGVIRFGDRDISEADRRAMRPLRHELQLVFQDPFGSLSPRMTIGQVITEGLLVHEPALTGKQRDQRAVEALREVGLDPNARNRYPHEFSGGQRQRIAIARAMILKPKVVVLDEPTSALDRSVQKQIVELLRKLQADHQLSYLFISHDLAVVRAMADYIIVMKQGKIVEEGPTEEIFGSPREAYTQTLMNAAIDSTRFRMSA</sequence>
<organism evidence="9 10">
    <name type="scientific">Mesorhizobium hawassense</name>
    <dbReference type="NCBI Taxonomy" id="1209954"/>
    <lineage>
        <taxon>Bacteria</taxon>
        <taxon>Pseudomonadati</taxon>
        <taxon>Pseudomonadota</taxon>
        <taxon>Alphaproteobacteria</taxon>
        <taxon>Hyphomicrobiales</taxon>
        <taxon>Phyllobacteriaceae</taxon>
        <taxon>Mesorhizobium</taxon>
    </lineage>
</organism>
<keyword evidence="5" id="KW-0547">Nucleotide-binding</keyword>
<dbReference type="Pfam" id="PF08352">
    <property type="entry name" value="oligo_HPY"/>
    <property type="match status" value="2"/>
</dbReference>
<evidence type="ECO:0000256" key="4">
    <source>
        <dbReference type="ARBA" id="ARBA00022475"/>
    </source>
</evidence>
<evidence type="ECO:0000256" key="3">
    <source>
        <dbReference type="ARBA" id="ARBA00022448"/>
    </source>
</evidence>
<dbReference type="NCBIfam" id="NF008453">
    <property type="entry name" value="PRK11308.1"/>
    <property type="match status" value="2"/>
</dbReference>
<dbReference type="InterPro" id="IPR003439">
    <property type="entry name" value="ABC_transporter-like_ATP-bd"/>
</dbReference>
<dbReference type="NCBIfam" id="NF007739">
    <property type="entry name" value="PRK10419.1"/>
    <property type="match status" value="2"/>
</dbReference>
<dbReference type="InterPro" id="IPR050388">
    <property type="entry name" value="ABC_Ni/Peptide_Import"/>
</dbReference>
<evidence type="ECO:0000256" key="2">
    <source>
        <dbReference type="ARBA" id="ARBA00005417"/>
    </source>
</evidence>
<comment type="caution">
    <text evidence="9">The sequence shown here is derived from an EMBL/GenBank/DDBJ whole genome shotgun (WGS) entry which is preliminary data.</text>
</comment>
<dbReference type="PROSITE" id="PS00211">
    <property type="entry name" value="ABC_TRANSPORTER_1"/>
    <property type="match status" value="2"/>
</dbReference>
<dbReference type="GO" id="GO:0016887">
    <property type="term" value="F:ATP hydrolysis activity"/>
    <property type="evidence" value="ECO:0007669"/>
    <property type="project" value="InterPro"/>
</dbReference>
<gene>
    <name evidence="9" type="ORF">DPM33_03430</name>
</gene>
<dbReference type="GO" id="GO:0005886">
    <property type="term" value="C:plasma membrane"/>
    <property type="evidence" value="ECO:0007669"/>
    <property type="project" value="UniProtKB-SubCell"/>
</dbReference>
<dbReference type="CDD" id="cd03257">
    <property type="entry name" value="ABC_NikE_OppD_transporters"/>
    <property type="match status" value="2"/>
</dbReference>
<dbReference type="AlphaFoldDB" id="A0A330HZJ3"/>
<reference evidence="9 10" key="1">
    <citation type="submission" date="2018-07" db="EMBL/GenBank/DDBJ databases">
        <title>Diversity of Mesorhizobium strains in Brazil.</title>
        <authorList>
            <person name="Helene L.C.F."/>
            <person name="Dall'Agnol R."/>
            <person name="Delamuta J.R.M."/>
            <person name="Hungria M."/>
        </authorList>
    </citation>
    <scope>NUCLEOTIDE SEQUENCE [LARGE SCALE GENOMIC DNA]</scope>
    <source>
        <strain evidence="9 10">AC99b</strain>
    </source>
</reference>
<dbReference type="SUPFAM" id="SSF52540">
    <property type="entry name" value="P-loop containing nucleoside triphosphate hydrolases"/>
    <property type="match status" value="2"/>
</dbReference>
<comment type="subcellular location">
    <subcellularLocation>
        <location evidence="1">Cell inner membrane</location>
        <topology evidence="1">Peripheral membrane protein</topology>
    </subcellularLocation>
</comment>
<dbReference type="InterPro" id="IPR027417">
    <property type="entry name" value="P-loop_NTPase"/>
</dbReference>
<dbReference type="RefSeq" id="WP_112095523.1">
    <property type="nucleotide sequence ID" value="NZ_QMBP01000001.1"/>
</dbReference>
<protein>
    <submittedName>
        <fullName evidence="9">Microcin ABC transporter ATP-binding protein</fullName>
    </submittedName>
</protein>
<feature type="domain" description="ABC transporter" evidence="8">
    <location>
        <begin position="7"/>
        <end position="256"/>
    </location>
</feature>
<name>A0A330HZJ3_9HYPH</name>
<accession>A0A330HZJ3</accession>
<dbReference type="GO" id="GO:0015833">
    <property type="term" value="P:peptide transport"/>
    <property type="evidence" value="ECO:0007669"/>
    <property type="project" value="InterPro"/>
</dbReference>
<keyword evidence="6 9" id="KW-0067">ATP-binding</keyword>
<evidence type="ECO:0000259" key="8">
    <source>
        <dbReference type="PROSITE" id="PS50893"/>
    </source>
</evidence>
<keyword evidence="10" id="KW-1185">Reference proteome</keyword>
<evidence type="ECO:0000256" key="1">
    <source>
        <dbReference type="ARBA" id="ARBA00004417"/>
    </source>
</evidence>
<evidence type="ECO:0000256" key="6">
    <source>
        <dbReference type="ARBA" id="ARBA00022840"/>
    </source>
</evidence>
<dbReference type="SMART" id="SM00382">
    <property type="entry name" value="AAA"/>
    <property type="match status" value="2"/>
</dbReference>
<dbReference type="GO" id="GO:0005524">
    <property type="term" value="F:ATP binding"/>
    <property type="evidence" value="ECO:0007669"/>
    <property type="project" value="UniProtKB-KW"/>
</dbReference>
<dbReference type="OrthoDB" id="9802264at2"/>
<dbReference type="Proteomes" id="UP000251558">
    <property type="component" value="Unassembled WGS sequence"/>
</dbReference>
<dbReference type="PANTHER" id="PTHR43297">
    <property type="entry name" value="OLIGOPEPTIDE TRANSPORT ATP-BINDING PROTEIN APPD"/>
    <property type="match status" value="1"/>
</dbReference>
<dbReference type="InterPro" id="IPR017871">
    <property type="entry name" value="ABC_transporter-like_CS"/>
</dbReference>
<proteinExistence type="inferred from homology"/>
<dbReference type="EMBL" id="QMBP01000001">
    <property type="protein sequence ID" value="RAZ93152.1"/>
    <property type="molecule type" value="Genomic_DNA"/>
</dbReference>
<evidence type="ECO:0000256" key="7">
    <source>
        <dbReference type="ARBA" id="ARBA00023136"/>
    </source>
</evidence>
<comment type="similarity">
    <text evidence="2">Belongs to the ABC transporter superfamily.</text>
</comment>